<evidence type="ECO:0000256" key="2">
    <source>
        <dbReference type="SAM" id="Phobius"/>
    </source>
</evidence>
<feature type="transmembrane region" description="Helical" evidence="2">
    <location>
        <begin position="36"/>
        <end position="57"/>
    </location>
</feature>
<feature type="transmembrane region" description="Helical" evidence="2">
    <location>
        <begin position="197"/>
        <end position="220"/>
    </location>
</feature>
<organism evidence="3">
    <name type="scientific">Cladocopium goreaui</name>
    <dbReference type="NCBI Taxonomy" id="2562237"/>
    <lineage>
        <taxon>Eukaryota</taxon>
        <taxon>Sar</taxon>
        <taxon>Alveolata</taxon>
        <taxon>Dinophyceae</taxon>
        <taxon>Suessiales</taxon>
        <taxon>Symbiodiniaceae</taxon>
        <taxon>Cladocopium</taxon>
    </lineage>
</organism>
<accession>A0A9P1BH52</accession>
<dbReference type="EMBL" id="CAMXCT030000010">
    <property type="protein sequence ID" value="CAL4759725.1"/>
    <property type="molecule type" value="Genomic_DNA"/>
</dbReference>
<evidence type="ECO:0000313" key="4">
    <source>
        <dbReference type="EMBL" id="CAL4759725.1"/>
    </source>
</evidence>
<name>A0A9P1BH52_9DINO</name>
<feature type="transmembrane region" description="Helical" evidence="2">
    <location>
        <begin position="134"/>
        <end position="154"/>
    </location>
</feature>
<reference evidence="3" key="1">
    <citation type="submission" date="2022-10" db="EMBL/GenBank/DDBJ databases">
        <authorList>
            <person name="Chen Y."/>
            <person name="Dougan E. K."/>
            <person name="Chan C."/>
            <person name="Rhodes N."/>
            <person name="Thang M."/>
        </authorList>
    </citation>
    <scope>NUCLEOTIDE SEQUENCE</scope>
</reference>
<keyword evidence="2" id="KW-0812">Transmembrane</keyword>
<sequence length="235" mass="25799">MSMGNLVVLGLSLIQAMQDIWTAVSGREVENPRFGVTTFFVIAAFFQLFWGLDILIIQDKLAPAVVWAAGMVSESLGKRLLDWINPMHEKAVALLRAEEDSHETGDGLEKEEKEHPGPQAEGLPNRTWIPGKKIVNFLTYAATYTLPSVLPFVASAYPGKSQQCHLLLNMMILQSIGDVSGRMLAPTSKSGPLQKKLPLLGGIVLPTCFACLVLAAVAAWHRGKLRTKAFFQDER</sequence>
<feature type="compositionally biased region" description="Basic and acidic residues" evidence="1">
    <location>
        <begin position="102"/>
        <end position="116"/>
    </location>
</feature>
<reference evidence="4 5" key="2">
    <citation type="submission" date="2024-05" db="EMBL/GenBank/DDBJ databases">
        <authorList>
            <person name="Chen Y."/>
            <person name="Shah S."/>
            <person name="Dougan E. K."/>
            <person name="Thang M."/>
            <person name="Chan C."/>
        </authorList>
    </citation>
    <scope>NUCLEOTIDE SEQUENCE [LARGE SCALE GENOMIC DNA]</scope>
</reference>
<evidence type="ECO:0000313" key="3">
    <source>
        <dbReference type="EMBL" id="CAI3972413.1"/>
    </source>
</evidence>
<evidence type="ECO:0000313" key="5">
    <source>
        <dbReference type="Proteomes" id="UP001152797"/>
    </source>
</evidence>
<comment type="caution">
    <text evidence="3">The sequence shown here is derived from an EMBL/GenBank/DDBJ whole genome shotgun (WGS) entry which is preliminary data.</text>
</comment>
<feature type="region of interest" description="Disordered" evidence="1">
    <location>
        <begin position="102"/>
        <end position="125"/>
    </location>
</feature>
<keyword evidence="5" id="KW-1185">Reference proteome</keyword>
<keyword evidence="2" id="KW-1133">Transmembrane helix</keyword>
<dbReference type="EMBL" id="CAMXCT020000010">
    <property type="protein sequence ID" value="CAL1125788.1"/>
    <property type="molecule type" value="Genomic_DNA"/>
</dbReference>
<feature type="non-terminal residue" evidence="3">
    <location>
        <position position="235"/>
    </location>
</feature>
<dbReference type="AlphaFoldDB" id="A0A9P1BH52"/>
<dbReference type="EMBL" id="CAMXCT010000010">
    <property type="protein sequence ID" value="CAI3972413.1"/>
    <property type="molecule type" value="Genomic_DNA"/>
</dbReference>
<proteinExistence type="predicted"/>
<dbReference type="Proteomes" id="UP001152797">
    <property type="component" value="Unassembled WGS sequence"/>
</dbReference>
<protein>
    <submittedName>
        <fullName evidence="3">Uncharacterized protein</fullName>
    </submittedName>
</protein>
<keyword evidence="2" id="KW-0472">Membrane</keyword>
<dbReference type="OrthoDB" id="412651at2759"/>
<evidence type="ECO:0000256" key="1">
    <source>
        <dbReference type="SAM" id="MobiDB-lite"/>
    </source>
</evidence>
<gene>
    <name evidence="3" type="ORF">C1SCF055_LOCUS999</name>
</gene>